<name>A0AAV9URA0_9PEZI</name>
<dbReference type="Proteomes" id="UP001375240">
    <property type="component" value="Unassembled WGS sequence"/>
</dbReference>
<sequence length="225" mass="24673">MKYSIAIAALAASVSSMPLNASPKTDNAGPFSLMIDAPGTDFHKLFIEINPTAPNPANNKPLAITTTSMTPSPRFQVAFSDPAESPRSGRLIYTPGDSADECQFFSCPPQPLPAGYDAQFGPVEYVRDNMRVMFFSPPPPAVAAFSATVPPNEAEPEIKPPTLPLQVWTDFEVDSNDFITLNGRSSWYICPTRYPLVHKTVYTSLWWAEGAVSDDRCRQVKIKRA</sequence>
<proteinExistence type="predicted"/>
<dbReference type="EMBL" id="JAVHNQ010000005">
    <property type="protein sequence ID" value="KAK6346633.1"/>
    <property type="molecule type" value="Genomic_DNA"/>
</dbReference>
<comment type="caution">
    <text evidence="2">The sequence shown here is derived from an EMBL/GenBank/DDBJ whole genome shotgun (WGS) entry which is preliminary data.</text>
</comment>
<evidence type="ECO:0000256" key="1">
    <source>
        <dbReference type="SAM" id="SignalP"/>
    </source>
</evidence>
<protein>
    <submittedName>
        <fullName evidence="2">Uncharacterized protein</fullName>
    </submittedName>
</protein>
<feature type="chain" id="PRO_5043395913" evidence="1">
    <location>
        <begin position="17"/>
        <end position="225"/>
    </location>
</feature>
<keyword evidence="1" id="KW-0732">Signal</keyword>
<dbReference type="AlphaFoldDB" id="A0AAV9URA0"/>
<keyword evidence="3" id="KW-1185">Reference proteome</keyword>
<evidence type="ECO:0000313" key="3">
    <source>
        <dbReference type="Proteomes" id="UP001375240"/>
    </source>
</evidence>
<accession>A0AAV9URA0</accession>
<reference evidence="2 3" key="1">
    <citation type="submission" date="2019-10" db="EMBL/GenBank/DDBJ databases">
        <authorList>
            <person name="Palmer J.M."/>
        </authorList>
    </citation>
    <scope>NUCLEOTIDE SEQUENCE [LARGE SCALE GENOMIC DNA]</scope>
    <source>
        <strain evidence="2 3">TWF696</strain>
    </source>
</reference>
<feature type="signal peptide" evidence="1">
    <location>
        <begin position="1"/>
        <end position="16"/>
    </location>
</feature>
<gene>
    <name evidence="2" type="ORF">TWF696_006753</name>
</gene>
<evidence type="ECO:0000313" key="2">
    <source>
        <dbReference type="EMBL" id="KAK6346633.1"/>
    </source>
</evidence>
<organism evidence="2 3">
    <name type="scientific">Orbilia brochopaga</name>
    <dbReference type="NCBI Taxonomy" id="3140254"/>
    <lineage>
        <taxon>Eukaryota</taxon>
        <taxon>Fungi</taxon>
        <taxon>Dikarya</taxon>
        <taxon>Ascomycota</taxon>
        <taxon>Pezizomycotina</taxon>
        <taxon>Orbiliomycetes</taxon>
        <taxon>Orbiliales</taxon>
        <taxon>Orbiliaceae</taxon>
        <taxon>Orbilia</taxon>
    </lineage>
</organism>